<evidence type="ECO:0008006" key="3">
    <source>
        <dbReference type="Google" id="ProtNLM"/>
    </source>
</evidence>
<accession>A0A9X2CN11</accession>
<gene>
    <name evidence="1" type="ORF">L2672_16165</name>
</gene>
<dbReference type="RefSeq" id="WP_248996882.1">
    <property type="nucleotide sequence ID" value="NZ_JAKIKP010000017.1"/>
</dbReference>
<proteinExistence type="predicted"/>
<dbReference type="EMBL" id="JAKIKP010000017">
    <property type="protein sequence ID" value="MCL1144214.1"/>
    <property type="molecule type" value="Genomic_DNA"/>
</dbReference>
<sequence length="289" mass="33057">MNPFKIIALIWAVFTIESASANQVVRIESAQSDDNVSHVYYQDLLVKILQNTEAEYGPMKVETFDMNVSQSRGLQLLDSDVLDVFWAGTSQVREQQYGAIPIPLVGGLLGLRVPVIRQQNLALFESITEAEQLKKLKACQGSQWPDSDILAHNGYTLERVISFNLMYSMLRQGRCDYFPRGVNEVYAELTAPSNQSLIAYEGLLLHYPLPIYFFVNKQKTELHQRLTLGLTRLVEQGELKTFILQHPTTKDIFPLSRFNQSRIFELTNPTLPEHTPVDNRQLWWGIEPQ</sequence>
<dbReference type="AlphaFoldDB" id="A0A9X2CN11"/>
<dbReference type="Proteomes" id="UP001139333">
    <property type="component" value="Unassembled WGS sequence"/>
</dbReference>
<organism evidence="1 2">
    <name type="scientific">Shewanella gaetbuli</name>
    <dbReference type="NCBI Taxonomy" id="220752"/>
    <lineage>
        <taxon>Bacteria</taxon>
        <taxon>Pseudomonadati</taxon>
        <taxon>Pseudomonadota</taxon>
        <taxon>Gammaproteobacteria</taxon>
        <taxon>Alteromonadales</taxon>
        <taxon>Shewanellaceae</taxon>
        <taxon>Shewanella</taxon>
    </lineage>
</organism>
<evidence type="ECO:0000313" key="1">
    <source>
        <dbReference type="EMBL" id="MCL1144214.1"/>
    </source>
</evidence>
<protein>
    <recommendedName>
        <fullName evidence="3">Bacterial extracellular solute-binding proteins, family 3</fullName>
    </recommendedName>
</protein>
<evidence type="ECO:0000313" key="2">
    <source>
        <dbReference type="Proteomes" id="UP001139333"/>
    </source>
</evidence>
<keyword evidence="2" id="KW-1185">Reference proteome</keyword>
<comment type="caution">
    <text evidence="1">The sequence shown here is derived from an EMBL/GenBank/DDBJ whole genome shotgun (WGS) entry which is preliminary data.</text>
</comment>
<dbReference type="SUPFAM" id="SSF53850">
    <property type="entry name" value="Periplasmic binding protein-like II"/>
    <property type="match status" value="1"/>
</dbReference>
<name>A0A9X2CN11_9GAMM</name>
<reference evidence="1" key="1">
    <citation type="submission" date="2022-01" db="EMBL/GenBank/DDBJ databases">
        <title>Whole genome-based taxonomy of the Shewanellaceae.</title>
        <authorList>
            <person name="Martin-Rodriguez A.J."/>
        </authorList>
    </citation>
    <scope>NUCLEOTIDE SEQUENCE</scope>
    <source>
        <strain evidence="1">DSM 16422</strain>
    </source>
</reference>